<comment type="caution">
    <text evidence="1">The sequence shown here is derived from an EMBL/GenBank/DDBJ whole genome shotgun (WGS) entry which is preliminary data.</text>
</comment>
<gene>
    <name evidence="1" type="ORF">PVL29_018210</name>
</gene>
<dbReference type="Proteomes" id="UP001168098">
    <property type="component" value="Unassembled WGS sequence"/>
</dbReference>
<evidence type="ECO:0000313" key="1">
    <source>
        <dbReference type="EMBL" id="KAJ9682220.1"/>
    </source>
</evidence>
<reference evidence="1 2" key="1">
    <citation type="journal article" date="2023" name="BMC Biotechnol.">
        <title>Vitis rotundifolia cv Carlos genome sequencing.</title>
        <authorList>
            <person name="Huff M."/>
            <person name="Hulse-Kemp A."/>
            <person name="Scheffler B."/>
            <person name="Youngblood R."/>
            <person name="Simpson S."/>
            <person name="Babiker E."/>
            <person name="Staton M."/>
        </authorList>
    </citation>
    <scope>NUCLEOTIDE SEQUENCE [LARGE SCALE GENOMIC DNA]</scope>
    <source>
        <tissue evidence="1">Leaf</tissue>
    </source>
</reference>
<organism evidence="1 2">
    <name type="scientific">Vitis rotundifolia</name>
    <name type="common">Muscadine grape</name>
    <dbReference type="NCBI Taxonomy" id="103349"/>
    <lineage>
        <taxon>Eukaryota</taxon>
        <taxon>Viridiplantae</taxon>
        <taxon>Streptophyta</taxon>
        <taxon>Embryophyta</taxon>
        <taxon>Tracheophyta</taxon>
        <taxon>Spermatophyta</taxon>
        <taxon>Magnoliopsida</taxon>
        <taxon>eudicotyledons</taxon>
        <taxon>Gunneridae</taxon>
        <taxon>Pentapetalae</taxon>
        <taxon>rosids</taxon>
        <taxon>Vitales</taxon>
        <taxon>Vitaceae</taxon>
        <taxon>Viteae</taxon>
        <taxon>Vitis</taxon>
    </lineage>
</organism>
<proteinExistence type="predicted"/>
<accession>A0AA38Z4P5</accession>
<evidence type="ECO:0000313" key="2">
    <source>
        <dbReference type="Proteomes" id="UP001168098"/>
    </source>
</evidence>
<keyword evidence="2" id="KW-1185">Reference proteome</keyword>
<name>A0AA38Z4P5_VITRO</name>
<dbReference type="EMBL" id="JARBHA010000014">
    <property type="protein sequence ID" value="KAJ9682220.1"/>
    <property type="molecule type" value="Genomic_DNA"/>
</dbReference>
<protein>
    <submittedName>
        <fullName evidence="1">Uncharacterized protein</fullName>
    </submittedName>
</protein>
<dbReference type="AlphaFoldDB" id="A0AA38Z4P5"/>
<sequence>MPNQLPLLISHPCARECIHIYPPYSPRSAYPISSCTPPTLVPHLTRLLGAMSKPSTAMCIRKLTTVLLRECVLHNKFNGNGKMESIEVRVMKLAETHAFYVLNTGEAFARIIMSNGIRTVVLRGRSYLVKGYWLFHCKPNRRQDCHHEDRGVLLSESEE</sequence>